<dbReference type="GeneID" id="23632913"/>
<dbReference type="KEGG" id="maj:MAA_11465"/>
<sequence length="100" mass="11310">MKAFATTLFALINVIIGLATASPGANASFVGRADYTENPSYRMLQDMTDKQLLALRDLKDYVDRIYTDLELKEFVDRIYYAEQDLHAAVGVNDIRFSKPN</sequence>
<gene>
    <name evidence="2" type="ORF">MAA_11465</name>
</gene>
<evidence type="ECO:0000313" key="3">
    <source>
        <dbReference type="Proteomes" id="UP000002498"/>
    </source>
</evidence>
<feature type="signal peptide" evidence="1">
    <location>
        <begin position="1"/>
        <end position="21"/>
    </location>
</feature>
<name>A0A0B2X7M7_METRA</name>
<protein>
    <submittedName>
        <fullName evidence="2">Ankyrin repeat-containing domain protein</fullName>
    </submittedName>
</protein>
<dbReference type="Proteomes" id="UP000002498">
    <property type="component" value="Unassembled WGS sequence"/>
</dbReference>
<reference evidence="2 3" key="1">
    <citation type="journal article" date="2011" name="PLoS Genet.">
        <title>Genome sequencing and comparative transcriptomics of the model entomopathogenic fungi Metarhizium anisopliae and M. acridum.</title>
        <authorList>
            <person name="Gao Q."/>
            <person name="Jin K."/>
            <person name="Ying S.H."/>
            <person name="Zhang Y."/>
            <person name="Xiao G."/>
            <person name="Shang Y."/>
            <person name="Duan Z."/>
            <person name="Hu X."/>
            <person name="Xie X.Q."/>
            <person name="Zhou G."/>
            <person name="Peng G."/>
            <person name="Luo Z."/>
            <person name="Huang W."/>
            <person name="Wang B."/>
            <person name="Fang W."/>
            <person name="Wang S."/>
            <person name="Zhong Y."/>
            <person name="Ma L.J."/>
            <person name="St Leger R.J."/>
            <person name="Zhao G.P."/>
            <person name="Pei Y."/>
            <person name="Feng M.G."/>
            <person name="Xia Y."/>
            <person name="Wang C."/>
        </authorList>
    </citation>
    <scope>NUCLEOTIDE SEQUENCE [LARGE SCALE GENOMIC DNA]</scope>
    <source>
        <strain evidence="3">ARSEF 23 / ATCC MYA-3075</strain>
    </source>
</reference>
<proteinExistence type="predicted"/>
<evidence type="ECO:0000313" key="2">
    <source>
        <dbReference type="EMBL" id="KHO10928.1"/>
    </source>
</evidence>
<evidence type="ECO:0000256" key="1">
    <source>
        <dbReference type="SAM" id="SignalP"/>
    </source>
</evidence>
<dbReference type="HOGENOM" id="CLU_2306750_0_0_1"/>
<feature type="chain" id="PRO_5002078998" evidence="1">
    <location>
        <begin position="22"/>
        <end position="100"/>
    </location>
</feature>
<accession>A0A0B2X7M7</accession>
<comment type="caution">
    <text evidence="2">The sequence shown here is derived from an EMBL/GenBank/DDBJ whole genome shotgun (WGS) entry which is preliminary data.</text>
</comment>
<keyword evidence="3" id="KW-1185">Reference proteome</keyword>
<dbReference type="RefSeq" id="XP_011411761.1">
    <property type="nucleotide sequence ID" value="XM_011413459.1"/>
</dbReference>
<dbReference type="AlphaFoldDB" id="A0A0B2X7M7"/>
<keyword evidence="1" id="KW-0732">Signal</keyword>
<reference evidence="2 3" key="2">
    <citation type="journal article" date="2014" name="Proc. Natl. Acad. Sci. U.S.A.">
        <title>Trajectory and genomic determinants of fungal-pathogen speciation and host adaptation.</title>
        <authorList>
            <person name="Hu X."/>
            <person name="Xiao G."/>
            <person name="Zheng P."/>
            <person name="Shang Y."/>
            <person name="Su Y."/>
            <person name="Zhang X."/>
            <person name="Liu X."/>
            <person name="Zhan S."/>
            <person name="St Leger R.J."/>
            <person name="Wang C."/>
        </authorList>
    </citation>
    <scope>GENOME REANNOTATION</scope>
    <source>
        <strain evidence="3">ARSEF 23 / ATCC MYA-3075</strain>
    </source>
</reference>
<dbReference type="EMBL" id="ADNJ02000008">
    <property type="protein sequence ID" value="KHO10928.1"/>
    <property type="molecule type" value="Genomic_DNA"/>
</dbReference>
<organism evidence="2 3">
    <name type="scientific">Metarhizium robertsii (strain ARSEF 23 / ATCC MYA-3075)</name>
    <name type="common">Metarhizium anisopliae (strain ARSEF 23)</name>
    <dbReference type="NCBI Taxonomy" id="655844"/>
    <lineage>
        <taxon>Eukaryota</taxon>
        <taxon>Fungi</taxon>
        <taxon>Dikarya</taxon>
        <taxon>Ascomycota</taxon>
        <taxon>Pezizomycotina</taxon>
        <taxon>Sordariomycetes</taxon>
        <taxon>Hypocreomycetidae</taxon>
        <taxon>Hypocreales</taxon>
        <taxon>Clavicipitaceae</taxon>
        <taxon>Metarhizium</taxon>
    </lineage>
</organism>